<dbReference type="SUPFAM" id="SSF141868">
    <property type="entry name" value="EAL domain-like"/>
    <property type="match status" value="1"/>
</dbReference>
<dbReference type="InterPro" id="IPR035919">
    <property type="entry name" value="EAL_sf"/>
</dbReference>
<dbReference type="Pfam" id="PF12792">
    <property type="entry name" value="CSS-motif"/>
    <property type="match status" value="1"/>
</dbReference>
<comment type="caution">
    <text evidence="12">The sequence shown here is derived from an EMBL/GenBank/DDBJ whole genome shotgun (WGS) entry which is preliminary data.</text>
</comment>
<evidence type="ECO:0000256" key="8">
    <source>
        <dbReference type="ARBA" id="ARBA00023136"/>
    </source>
</evidence>
<evidence type="ECO:0000256" key="5">
    <source>
        <dbReference type="ARBA" id="ARBA00022692"/>
    </source>
</evidence>
<evidence type="ECO:0000313" key="12">
    <source>
        <dbReference type="EMBL" id="MDA8486282.1"/>
    </source>
</evidence>
<keyword evidence="6" id="KW-0378">Hydrolase</keyword>
<evidence type="ECO:0000259" key="11">
    <source>
        <dbReference type="PROSITE" id="PS50883"/>
    </source>
</evidence>
<dbReference type="Gene3D" id="3.20.20.450">
    <property type="entry name" value="EAL domain"/>
    <property type="match status" value="1"/>
</dbReference>
<reference evidence="12 13" key="1">
    <citation type="submission" date="2022-07" db="EMBL/GenBank/DDBJ databases">
        <title>Genome Analysis of Selected Gammaproteobacteria from Nigerian Food snails.</title>
        <authorList>
            <person name="Okafor A.C."/>
        </authorList>
    </citation>
    <scope>NUCLEOTIDE SEQUENCE [LARGE SCALE GENOMIC DNA]</scope>
    <source>
        <strain evidence="12 13">Awg 2</strain>
    </source>
</reference>
<feature type="domain" description="EAL" evidence="11">
    <location>
        <begin position="269"/>
        <end position="519"/>
    </location>
</feature>
<dbReference type="EMBL" id="JANEWF010000043">
    <property type="protein sequence ID" value="MDA8486282.1"/>
    <property type="molecule type" value="Genomic_DNA"/>
</dbReference>
<comment type="subcellular location">
    <subcellularLocation>
        <location evidence="1">Cell membrane</location>
        <topology evidence="1">Multi-pass membrane protein</topology>
    </subcellularLocation>
</comment>
<dbReference type="InterPro" id="IPR024744">
    <property type="entry name" value="CSS-motif_dom"/>
</dbReference>
<protein>
    <recommendedName>
        <fullName evidence="2">cyclic-guanylate-specific phosphodiesterase</fullName>
        <ecNumber evidence="2">3.1.4.52</ecNumber>
    </recommendedName>
</protein>
<dbReference type="PROSITE" id="PS50883">
    <property type="entry name" value="EAL"/>
    <property type="match status" value="1"/>
</dbReference>
<evidence type="ECO:0000256" key="1">
    <source>
        <dbReference type="ARBA" id="ARBA00004651"/>
    </source>
</evidence>
<comment type="catalytic activity">
    <reaction evidence="9">
        <text>3',3'-c-di-GMP + H2O = 5'-phosphoguanylyl(3'-&gt;5')guanosine + H(+)</text>
        <dbReference type="Rhea" id="RHEA:24902"/>
        <dbReference type="ChEBI" id="CHEBI:15377"/>
        <dbReference type="ChEBI" id="CHEBI:15378"/>
        <dbReference type="ChEBI" id="CHEBI:58754"/>
        <dbReference type="ChEBI" id="CHEBI:58805"/>
        <dbReference type="EC" id="3.1.4.52"/>
    </reaction>
</comment>
<keyword evidence="5 10" id="KW-0812">Transmembrane</keyword>
<feature type="transmembrane region" description="Helical" evidence="10">
    <location>
        <begin position="239"/>
        <end position="262"/>
    </location>
</feature>
<proteinExistence type="predicted"/>
<evidence type="ECO:0000256" key="4">
    <source>
        <dbReference type="ARBA" id="ARBA00022636"/>
    </source>
</evidence>
<name>A0ABT4YBL9_METRE</name>
<dbReference type="SMART" id="SM00052">
    <property type="entry name" value="EAL"/>
    <property type="match status" value="1"/>
</dbReference>
<dbReference type="PANTHER" id="PTHR33121">
    <property type="entry name" value="CYCLIC DI-GMP PHOSPHODIESTERASE PDEF"/>
    <property type="match status" value="1"/>
</dbReference>
<dbReference type="Proteomes" id="UP001211689">
    <property type="component" value="Unassembled WGS sequence"/>
</dbReference>
<gene>
    <name evidence="12" type="ORF">NNO07_24720</name>
</gene>
<sequence>MTAGPRTWRATARLLTLTIVIASTAIAWVSAETLSTFYVTQRLKDTSADIRSSLRSVSEQIEQALSDMQRFEQLGSECTSGIYAAVSNLVAANRFIYEAAVLLPNGKACTSYGYQLESLAMLQDTQPFSTGNHSYWFSVSNLSGNEGFVAVSQHNSYVWLNDLLVASALDVPNDVTFELVDKNSLDSLFSSSEHQLKHEIPYQADKISVDRQGVHYALPSQWQEILAVVTLPFSAYQTIWWQLFTTAFLSSLAVIGLLTWVAGKIREQRRSFAPKLRRALKYNEFRVNYQPIVNMHTGRWVGVESLIRWHVAGKAISPAIFIPAAEKEGVIGEITHWVIERIAEDYSHYLRACEGLYLTINLSAQEIEDESFPSFVQKTLETHGVPASLIVFEVTEGGLVNLEKATAQLQKLRDQGHRIAVDDFGTGYSSLSYIETLPIDILKIDRSFLTPEKIAANDALWRHVVSMANTLNLTVVAEGIEGTEQSEPLMREGVTFAQGWLYSRDLSPAALKDEFLKLHQECA</sequence>
<keyword evidence="13" id="KW-1185">Reference proteome</keyword>
<keyword evidence="4" id="KW-0973">c-di-GMP</keyword>
<dbReference type="CDD" id="cd01948">
    <property type="entry name" value="EAL"/>
    <property type="match status" value="1"/>
</dbReference>
<organism evidence="12 13">
    <name type="scientific">Metapseudomonas resinovorans</name>
    <name type="common">Pseudomonas resinovorans</name>
    <dbReference type="NCBI Taxonomy" id="53412"/>
    <lineage>
        <taxon>Bacteria</taxon>
        <taxon>Pseudomonadati</taxon>
        <taxon>Pseudomonadota</taxon>
        <taxon>Gammaproteobacteria</taxon>
        <taxon>Pseudomonadales</taxon>
        <taxon>Pseudomonadaceae</taxon>
        <taxon>Metapseudomonas</taxon>
    </lineage>
</organism>
<evidence type="ECO:0000256" key="3">
    <source>
        <dbReference type="ARBA" id="ARBA00022475"/>
    </source>
</evidence>
<evidence type="ECO:0000256" key="7">
    <source>
        <dbReference type="ARBA" id="ARBA00022989"/>
    </source>
</evidence>
<accession>A0ABT4YBL9</accession>
<dbReference type="PANTHER" id="PTHR33121:SF79">
    <property type="entry name" value="CYCLIC DI-GMP PHOSPHODIESTERASE PDED-RELATED"/>
    <property type="match status" value="1"/>
</dbReference>
<dbReference type="RefSeq" id="WP_271472254.1">
    <property type="nucleotide sequence ID" value="NZ_JANEWF010000043.1"/>
</dbReference>
<evidence type="ECO:0000313" key="13">
    <source>
        <dbReference type="Proteomes" id="UP001211689"/>
    </source>
</evidence>
<evidence type="ECO:0000256" key="10">
    <source>
        <dbReference type="SAM" id="Phobius"/>
    </source>
</evidence>
<evidence type="ECO:0000256" key="2">
    <source>
        <dbReference type="ARBA" id="ARBA00012282"/>
    </source>
</evidence>
<keyword evidence="8 10" id="KW-0472">Membrane</keyword>
<evidence type="ECO:0000256" key="9">
    <source>
        <dbReference type="ARBA" id="ARBA00034290"/>
    </source>
</evidence>
<dbReference type="InterPro" id="IPR050706">
    <property type="entry name" value="Cyclic-di-GMP_PDE-like"/>
</dbReference>
<keyword evidence="3" id="KW-1003">Cell membrane</keyword>
<evidence type="ECO:0000256" key="6">
    <source>
        <dbReference type="ARBA" id="ARBA00022801"/>
    </source>
</evidence>
<keyword evidence="7 10" id="KW-1133">Transmembrane helix</keyword>
<dbReference type="EC" id="3.1.4.52" evidence="2"/>
<dbReference type="Pfam" id="PF00563">
    <property type="entry name" value="EAL"/>
    <property type="match status" value="1"/>
</dbReference>
<dbReference type="InterPro" id="IPR001633">
    <property type="entry name" value="EAL_dom"/>
</dbReference>